<dbReference type="InterPro" id="IPR012340">
    <property type="entry name" value="NA-bd_OB-fold"/>
</dbReference>
<evidence type="ECO:0000256" key="11">
    <source>
        <dbReference type="SAM" id="MobiDB-lite"/>
    </source>
</evidence>
<dbReference type="FunFam" id="3.30.470.30:FF:000001">
    <property type="entry name" value="DNA ligase"/>
    <property type="match status" value="1"/>
</dbReference>
<dbReference type="SMART" id="SM00292">
    <property type="entry name" value="BRCT"/>
    <property type="match status" value="1"/>
</dbReference>
<protein>
    <recommendedName>
        <fullName evidence="10">DNA ligase</fullName>
        <ecNumber evidence="10">6.5.1.2</ecNumber>
    </recommendedName>
    <alternativeName>
        <fullName evidence="10">Polydeoxyribonucleotide synthase [NAD(+)]</fullName>
    </alternativeName>
</protein>
<dbReference type="Gene3D" id="1.10.287.610">
    <property type="entry name" value="Helix hairpin bin"/>
    <property type="match status" value="1"/>
</dbReference>
<dbReference type="Gene3D" id="2.40.50.140">
    <property type="entry name" value="Nucleic acid-binding proteins"/>
    <property type="match status" value="1"/>
</dbReference>
<dbReference type="PANTHER" id="PTHR23389:SF9">
    <property type="entry name" value="DNA LIGASE"/>
    <property type="match status" value="1"/>
</dbReference>
<feature type="binding site" evidence="10">
    <location>
        <position position="208"/>
    </location>
    <ligand>
        <name>NAD(+)</name>
        <dbReference type="ChEBI" id="CHEBI:57540"/>
    </ligand>
</feature>
<dbReference type="GO" id="GO:0006281">
    <property type="term" value="P:DNA repair"/>
    <property type="evidence" value="ECO:0007669"/>
    <property type="project" value="UniProtKB-KW"/>
</dbReference>
<feature type="compositionally biased region" description="Low complexity" evidence="11">
    <location>
        <begin position="12"/>
        <end position="33"/>
    </location>
</feature>
<dbReference type="InterPro" id="IPR001679">
    <property type="entry name" value="DNA_ligase"/>
</dbReference>
<dbReference type="InterPro" id="IPR036420">
    <property type="entry name" value="BRCT_dom_sf"/>
</dbReference>
<dbReference type="Pfam" id="PF03120">
    <property type="entry name" value="OB_DNA_ligase"/>
    <property type="match status" value="1"/>
</dbReference>
<comment type="cofactor">
    <cofactor evidence="10">
        <name>Mg(2+)</name>
        <dbReference type="ChEBI" id="CHEBI:18420"/>
    </cofactor>
    <cofactor evidence="10">
        <name>Mn(2+)</name>
        <dbReference type="ChEBI" id="CHEBI:29035"/>
    </cofactor>
</comment>
<dbReference type="PROSITE" id="PS01055">
    <property type="entry name" value="DNA_LIGASE_N1"/>
    <property type="match status" value="1"/>
</dbReference>
<dbReference type="InterPro" id="IPR004149">
    <property type="entry name" value="Znf_DNAligase_C4"/>
</dbReference>
<keyword evidence="5 10" id="KW-0862">Zinc</keyword>
<dbReference type="NCBIfam" id="TIGR00575">
    <property type="entry name" value="dnlj"/>
    <property type="match status" value="1"/>
</dbReference>
<dbReference type="GO" id="GO:0006260">
    <property type="term" value="P:DNA replication"/>
    <property type="evidence" value="ECO:0007669"/>
    <property type="project" value="UniProtKB-KW"/>
</dbReference>
<feature type="binding site" evidence="10">
    <location>
        <position position="470"/>
    </location>
    <ligand>
        <name>Zn(2+)</name>
        <dbReference type="ChEBI" id="CHEBI:29105"/>
    </ligand>
</feature>
<feature type="active site" description="N6-AMP-lysine intermediate" evidence="10">
    <location>
        <position position="148"/>
    </location>
</feature>
<keyword evidence="14" id="KW-1185">Reference proteome</keyword>
<feature type="binding site" evidence="10">
    <location>
        <position position="451"/>
    </location>
    <ligand>
        <name>Zn(2+)</name>
        <dbReference type="ChEBI" id="CHEBI:29105"/>
    </ligand>
</feature>
<dbReference type="Gene3D" id="1.10.150.20">
    <property type="entry name" value="5' to 3' exonuclease, C-terminal subdomain"/>
    <property type="match status" value="2"/>
</dbReference>
<dbReference type="FunFam" id="1.10.150.20:FF:000006">
    <property type="entry name" value="DNA ligase"/>
    <property type="match status" value="1"/>
</dbReference>
<gene>
    <name evidence="10" type="primary">ligA</name>
    <name evidence="13" type="ORF">EDD28_0167</name>
</gene>
<feature type="binding site" evidence="10">
    <location>
        <position position="169"/>
    </location>
    <ligand>
        <name>NAD(+)</name>
        <dbReference type="ChEBI" id="CHEBI:57540"/>
    </ligand>
</feature>
<dbReference type="SUPFAM" id="SSF50249">
    <property type="entry name" value="Nucleic acid-binding proteins"/>
    <property type="match status" value="1"/>
</dbReference>
<keyword evidence="1 10" id="KW-0436">Ligase</keyword>
<feature type="binding site" evidence="10">
    <location>
        <begin position="67"/>
        <end position="71"/>
    </location>
    <ligand>
        <name>NAD(+)</name>
        <dbReference type="ChEBI" id="CHEBI:57540"/>
    </ligand>
</feature>
<dbReference type="Pfam" id="PF03119">
    <property type="entry name" value="DNA_ligase_ZBD"/>
    <property type="match status" value="1"/>
</dbReference>
<dbReference type="Gene3D" id="3.40.50.10190">
    <property type="entry name" value="BRCT domain"/>
    <property type="match status" value="1"/>
</dbReference>
<dbReference type="Pfam" id="PF00533">
    <property type="entry name" value="BRCT"/>
    <property type="match status" value="1"/>
</dbReference>
<evidence type="ECO:0000256" key="3">
    <source>
        <dbReference type="ARBA" id="ARBA00022723"/>
    </source>
</evidence>
<dbReference type="Pfam" id="PF01653">
    <property type="entry name" value="DNA_ligase_aden"/>
    <property type="match status" value="1"/>
</dbReference>
<comment type="function">
    <text evidence="10">DNA ligase that catalyzes the formation of phosphodiester linkages between 5'-phosphoryl and 3'-hydroxyl groups in double-stranded DNA using NAD as a coenzyme and as the energy source for the reaction. It is essential for DNA replication and repair of damaged DNA.</text>
</comment>
<feature type="binding site" evidence="10">
    <location>
        <position position="476"/>
    </location>
    <ligand>
        <name>Zn(2+)</name>
        <dbReference type="ChEBI" id="CHEBI:29105"/>
    </ligand>
</feature>
<feature type="binding site" evidence="10">
    <location>
        <position position="146"/>
    </location>
    <ligand>
        <name>NAD(+)</name>
        <dbReference type="ChEBI" id="CHEBI:57540"/>
    </ligand>
</feature>
<dbReference type="CDD" id="cd17748">
    <property type="entry name" value="BRCT_DNA_ligase_like"/>
    <property type="match status" value="1"/>
</dbReference>
<dbReference type="Gene3D" id="3.30.470.30">
    <property type="entry name" value="DNA ligase/mRNA capping enzyme"/>
    <property type="match status" value="1"/>
</dbReference>
<keyword evidence="3 10" id="KW-0479">Metal-binding</keyword>
<dbReference type="InterPro" id="IPR001357">
    <property type="entry name" value="BRCT_dom"/>
</dbReference>
<dbReference type="GO" id="GO:0003911">
    <property type="term" value="F:DNA ligase (NAD+) activity"/>
    <property type="evidence" value="ECO:0007669"/>
    <property type="project" value="UniProtKB-UniRule"/>
</dbReference>
<dbReference type="InterPro" id="IPR010994">
    <property type="entry name" value="RuvA_2-like"/>
</dbReference>
<dbReference type="PROSITE" id="PS50172">
    <property type="entry name" value="BRCT"/>
    <property type="match status" value="1"/>
</dbReference>
<dbReference type="Gene3D" id="6.20.10.30">
    <property type="match status" value="1"/>
</dbReference>
<dbReference type="GO" id="GO:0005829">
    <property type="term" value="C:cytosol"/>
    <property type="evidence" value="ECO:0007669"/>
    <property type="project" value="TreeGrafter"/>
</dbReference>
<dbReference type="InterPro" id="IPR013840">
    <property type="entry name" value="DNAligase_N"/>
</dbReference>
<evidence type="ECO:0000256" key="6">
    <source>
        <dbReference type="ARBA" id="ARBA00022842"/>
    </source>
</evidence>
<dbReference type="InterPro" id="IPR013839">
    <property type="entry name" value="DNAligase_adenylation"/>
</dbReference>
<dbReference type="Proteomes" id="UP000275356">
    <property type="component" value="Unassembled WGS sequence"/>
</dbReference>
<comment type="catalytic activity">
    <reaction evidence="9 10">
        <text>NAD(+) + (deoxyribonucleotide)n-3'-hydroxyl + 5'-phospho-(deoxyribonucleotide)m = (deoxyribonucleotide)n+m + AMP + beta-nicotinamide D-nucleotide.</text>
        <dbReference type="EC" id="6.5.1.2"/>
    </reaction>
</comment>
<evidence type="ECO:0000256" key="10">
    <source>
        <dbReference type="HAMAP-Rule" id="MF_01588"/>
    </source>
</evidence>
<keyword evidence="2 10" id="KW-0235">DNA replication</keyword>
<sequence>MSDLPLTMEPMTTEPSDASDAATAATPHATAATPVPPEARRRWDELVDLVRQARAAYYERDAPTMSDAEFDVLMRELETLEARHPELQTQDSPTRVVGGAPSSTFSPVRHLEPMYSLENAFSLEEVTAWYERVLRTLGEPPAMITELKIDGLAIALTYEAGRLVRAATRGDGVTGEDVTANVRTIAAIPHVLGGDRLTHPDVVEVRGEVFFPVAGFAEVNEAQVAAGKAPFANPRNAAAGSLRQKDPGVTASRPLAMYVHGLGAVHWGAAGLAGTAPESLSAMYDLLASWGLPVSPYTEPALDLDDVRRRIESVGEDRHAFQHEIDGLVVKVDAFEAQRRLGFTSRTPRWAVAFKYPPEEVYTRLLGIQVAIGRTGRATPYAVMEPVLVSGSTVRQATLHNQDVVRLKGVRPGDMVVLRKAGDVIPEVLGPAPVAADDDYPRSDWTMPTTCPVCGTPLRAMKEGDVDLRCPNAETCPAQVRGRLEHIGSRGGLDVEALGEVTAAALTQPESPAEPPLRNEADLFSLVGYPLDATPQERERVRRRSYELLMPVTVVVRDPETGLPRQEEDGTLRRRTPFRKKLTYTKAQRVEAERDGIDLPAAEPSAAVQTLLDELDLAKTKDLWRIIVSLSIRHVGPVAARALAAHFGSLAAIREASEADLAAVDGVGPIIAASLTEWFAVEWHQAIVDAWERDGVRTFIPDHPGPGAADDAPAGPFDGRTIVVTGAIDGFSRDEAKEAILERGGKAAGSVSKRTDLVVLGPGAGSKEAKARELGLRILDQSRFPDLLALASWDGVEDLLGEGPAPVPASEA</sequence>
<keyword evidence="10" id="KW-0464">Manganese</keyword>
<evidence type="ECO:0000256" key="5">
    <source>
        <dbReference type="ARBA" id="ARBA00022833"/>
    </source>
</evidence>
<organism evidence="13 14">
    <name type="scientific">Salana multivorans</name>
    <dbReference type="NCBI Taxonomy" id="120377"/>
    <lineage>
        <taxon>Bacteria</taxon>
        <taxon>Bacillati</taxon>
        <taxon>Actinomycetota</taxon>
        <taxon>Actinomycetes</taxon>
        <taxon>Micrococcales</taxon>
        <taxon>Beutenbergiaceae</taxon>
        <taxon>Salana</taxon>
    </lineage>
</organism>
<dbReference type="GO" id="GO:0046872">
    <property type="term" value="F:metal ion binding"/>
    <property type="evidence" value="ECO:0007669"/>
    <property type="project" value="UniProtKB-KW"/>
</dbReference>
<dbReference type="InterPro" id="IPR041663">
    <property type="entry name" value="DisA/LigA_HHH"/>
</dbReference>
<keyword evidence="4 10" id="KW-0227">DNA damage</keyword>
<comment type="caution">
    <text evidence="13">The sequence shown here is derived from an EMBL/GenBank/DDBJ whole genome shotgun (WGS) entry which is preliminary data.</text>
</comment>
<evidence type="ECO:0000256" key="8">
    <source>
        <dbReference type="ARBA" id="ARBA00023204"/>
    </source>
</evidence>
<dbReference type="NCBIfam" id="NF005932">
    <property type="entry name" value="PRK07956.1"/>
    <property type="match status" value="1"/>
</dbReference>
<feature type="binding site" evidence="10">
    <location>
        <position position="331"/>
    </location>
    <ligand>
        <name>NAD(+)</name>
        <dbReference type="ChEBI" id="CHEBI:57540"/>
    </ligand>
</feature>
<dbReference type="AlphaFoldDB" id="A0A3N2D753"/>
<dbReference type="HAMAP" id="MF_01588">
    <property type="entry name" value="DNA_ligase_A"/>
    <property type="match status" value="1"/>
</dbReference>
<dbReference type="EC" id="6.5.1.2" evidence="10"/>
<keyword evidence="8 10" id="KW-0234">DNA repair</keyword>
<evidence type="ECO:0000313" key="14">
    <source>
        <dbReference type="Proteomes" id="UP000275356"/>
    </source>
</evidence>
<keyword evidence="6 10" id="KW-0460">Magnesium</keyword>
<dbReference type="PIRSF" id="PIRSF001604">
    <property type="entry name" value="LigA"/>
    <property type="match status" value="1"/>
</dbReference>
<evidence type="ECO:0000256" key="7">
    <source>
        <dbReference type="ARBA" id="ARBA00023027"/>
    </source>
</evidence>
<dbReference type="SUPFAM" id="SSF56091">
    <property type="entry name" value="DNA ligase/mRNA capping enzyme, catalytic domain"/>
    <property type="match status" value="1"/>
</dbReference>
<feature type="domain" description="BRCT" evidence="12">
    <location>
        <begin position="712"/>
        <end position="778"/>
    </location>
</feature>
<comment type="similarity">
    <text evidence="10">Belongs to the NAD-dependent DNA ligase family. LigA subfamily.</text>
</comment>
<dbReference type="EMBL" id="RKHQ01000001">
    <property type="protein sequence ID" value="ROR95606.1"/>
    <property type="molecule type" value="Genomic_DNA"/>
</dbReference>
<dbReference type="SMART" id="SM00532">
    <property type="entry name" value="LIGANc"/>
    <property type="match status" value="1"/>
</dbReference>
<dbReference type="CDD" id="cd00114">
    <property type="entry name" value="LIGANc"/>
    <property type="match status" value="1"/>
</dbReference>
<evidence type="ECO:0000313" key="13">
    <source>
        <dbReference type="EMBL" id="ROR95606.1"/>
    </source>
</evidence>
<dbReference type="SUPFAM" id="SSF47781">
    <property type="entry name" value="RuvA domain 2-like"/>
    <property type="match status" value="1"/>
</dbReference>
<evidence type="ECO:0000256" key="9">
    <source>
        <dbReference type="ARBA" id="ARBA00034005"/>
    </source>
</evidence>
<dbReference type="Pfam" id="PF12826">
    <property type="entry name" value="HHH_2"/>
    <property type="match status" value="1"/>
</dbReference>
<feature type="binding site" evidence="10">
    <location>
        <position position="355"/>
    </location>
    <ligand>
        <name>NAD(+)</name>
        <dbReference type="ChEBI" id="CHEBI:57540"/>
    </ligand>
</feature>
<dbReference type="InterPro" id="IPR018239">
    <property type="entry name" value="DNA_ligase_AS"/>
</dbReference>
<accession>A0A3N2D753</accession>
<reference evidence="13 14" key="1">
    <citation type="submission" date="2018-11" db="EMBL/GenBank/DDBJ databases">
        <title>Sequencing the genomes of 1000 actinobacteria strains.</title>
        <authorList>
            <person name="Klenk H.-P."/>
        </authorList>
    </citation>
    <scope>NUCLEOTIDE SEQUENCE [LARGE SCALE GENOMIC DNA]</scope>
    <source>
        <strain evidence="13 14">DSM 13521</strain>
    </source>
</reference>
<feature type="binding site" evidence="10">
    <location>
        <begin position="116"/>
        <end position="117"/>
    </location>
    <ligand>
        <name>NAD(+)</name>
        <dbReference type="ChEBI" id="CHEBI:57540"/>
    </ligand>
</feature>
<name>A0A3N2D753_9MICO</name>
<keyword evidence="7 10" id="KW-0520">NAD</keyword>
<evidence type="ECO:0000256" key="1">
    <source>
        <dbReference type="ARBA" id="ARBA00022598"/>
    </source>
</evidence>
<feature type="region of interest" description="Disordered" evidence="11">
    <location>
        <begin position="1"/>
        <end position="40"/>
    </location>
</feature>
<evidence type="ECO:0000259" key="12">
    <source>
        <dbReference type="PROSITE" id="PS50172"/>
    </source>
</evidence>
<proteinExistence type="inferred from homology"/>
<feature type="binding site" evidence="10">
    <location>
        <position position="454"/>
    </location>
    <ligand>
        <name>Zn(2+)</name>
        <dbReference type="ChEBI" id="CHEBI:29105"/>
    </ligand>
</feature>
<dbReference type="InterPro" id="IPR004150">
    <property type="entry name" value="NAD_DNA_ligase_OB"/>
</dbReference>
<dbReference type="SUPFAM" id="SSF52113">
    <property type="entry name" value="BRCT domain"/>
    <property type="match status" value="1"/>
</dbReference>
<dbReference type="PANTHER" id="PTHR23389">
    <property type="entry name" value="CHROMOSOME TRANSMISSION FIDELITY FACTOR 18"/>
    <property type="match status" value="1"/>
</dbReference>
<evidence type="ECO:0000256" key="2">
    <source>
        <dbReference type="ARBA" id="ARBA00022705"/>
    </source>
</evidence>
<evidence type="ECO:0000256" key="4">
    <source>
        <dbReference type="ARBA" id="ARBA00022763"/>
    </source>
</evidence>